<evidence type="ECO:0000256" key="11">
    <source>
        <dbReference type="ARBA" id="ARBA00023015"/>
    </source>
</evidence>
<feature type="binding site" evidence="20">
    <location>
        <position position="182"/>
    </location>
    <ligand>
        <name>a divalent metal cation</name>
        <dbReference type="ChEBI" id="CHEBI:60240"/>
    </ligand>
</feature>
<dbReference type="FunCoup" id="A0A6P8I495">
    <property type="interactions" value="1339"/>
</dbReference>
<dbReference type="InterPro" id="IPR003084">
    <property type="entry name" value="HDAC_I/II"/>
</dbReference>
<evidence type="ECO:0000256" key="8">
    <source>
        <dbReference type="ARBA" id="ARBA00022723"/>
    </source>
</evidence>
<feature type="binding site" evidence="20">
    <location>
        <position position="269"/>
    </location>
    <ligand>
        <name>a divalent metal cation</name>
        <dbReference type="ChEBI" id="CHEBI:60240"/>
    </ligand>
</feature>
<gene>
    <name evidence="23" type="primary">LOC116295809</name>
</gene>
<dbReference type="PRINTS" id="PR01271">
    <property type="entry name" value="HISDACETLASE"/>
</dbReference>
<name>A0A6P8I495_ACTTE</name>
<evidence type="ECO:0000256" key="17">
    <source>
        <dbReference type="PIRNR" id="PIRNR037913"/>
    </source>
</evidence>
<evidence type="ECO:0000256" key="5">
    <source>
        <dbReference type="ARBA" id="ARBA00022454"/>
    </source>
</evidence>
<comment type="catalytic activity">
    <reaction evidence="14">
        <text>N(6)-acetyl-L-lysyl-[protein] + H2O = L-lysyl-[protein] + acetate</text>
        <dbReference type="Rhea" id="RHEA:58108"/>
        <dbReference type="Rhea" id="RHEA-COMP:9752"/>
        <dbReference type="Rhea" id="RHEA-COMP:10731"/>
        <dbReference type="ChEBI" id="CHEBI:15377"/>
        <dbReference type="ChEBI" id="CHEBI:29969"/>
        <dbReference type="ChEBI" id="CHEBI:30089"/>
        <dbReference type="ChEBI" id="CHEBI:61930"/>
    </reaction>
    <physiologicalReaction direction="left-to-right" evidence="14">
        <dbReference type="Rhea" id="RHEA:58109"/>
    </physiologicalReaction>
</comment>
<feature type="binding site" evidence="20">
    <location>
        <position position="180"/>
    </location>
    <ligand>
        <name>a divalent metal cation</name>
        <dbReference type="ChEBI" id="CHEBI:60240"/>
    </ligand>
</feature>
<organism evidence="22 23">
    <name type="scientific">Actinia tenebrosa</name>
    <name type="common">Australian red waratah sea anemone</name>
    <dbReference type="NCBI Taxonomy" id="6105"/>
    <lineage>
        <taxon>Eukaryota</taxon>
        <taxon>Metazoa</taxon>
        <taxon>Cnidaria</taxon>
        <taxon>Anthozoa</taxon>
        <taxon>Hexacorallia</taxon>
        <taxon>Actiniaria</taxon>
        <taxon>Actiniidae</taxon>
        <taxon>Actinia</taxon>
    </lineage>
</organism>
<evidence type="ECO:0000256" key="1">
    <source>
        <dbReference type="ARBA" id="ARBA00001968"/>
    </source>
</evidence>
<evidence type="ECO:0000256" key="18">
    <source>
        <dbReference type="PIRSR" id="PIRSR037913-1"/>
    </source>
</evidence>
<feature type="binding site" evidence="19">
    <location>
        <position position="103"/>
    </location>
    <ligand>
        <name>substrate</name>
    </ligand>
</feature>
<dbReference type="GO" id="GO:0141221">
    <property type="term" value="F:histone deacetylase activity, hydrolytic mechanism"/>
    <property type="evidence" value="ECO:0007669"/>
    <property type="project" value="UniProtKB-EC"/>
</dbReference>
<evidence type="ECO:0000256" key="12">
    <source>
        <dbReference type="ARBA" id="ARBA00023163"/>
    </source>
</evidence>
<dbReference type="KEGG" id="aten:116295809"/>
<keyword evidence="10 17" id="KW-0156">Chromatin regulator</keyword>
<feature type="domain" description="Histone deacetylase" evidence="21">
    <location>
        <begin position="34"/>
        <end position="323"/>
    </location>
</feature>
<dbReference type="RefSeq" id="XP_031559610.1">
    <property type="nucleotide sequence ID" value="XM_031703750.1"/>
</dbReference>
<protein>
    <recommendedName>
        <fullName evidence="17">Histone deacetylase</fullName>
        <ecNumber evidence="17">3.5.1.98</ecNumber>
    </recommendedName>
</protein>
<dbReference type="GO" id="GO:0005737">
    <property type="term" value="C:cytoplasm"/>
    <property type="evidence" value="ECO:0007669"/>
    <property type="project" value="UniProtKB-SubCell"/>
</dbReference>
<dbReference type="InParanoid" id="A0A6P8I495"/>
<dbReference type="GO" id="GO:0046872">
    <property type="term" value="F:metal ion binding"/>
    <property type="evidence" value="ECO:0007669"/>
    <property type="project" value="UniProtKB-KW"/>
</dbReference>
<evidence type="ECO:0000313" key="22">
    <source>
        <dbReference type="Proteomes" id="UP000515163"/>
    </source>
</evidence>
<dbReference type="FunFam" id="3.40.800.20:FF:000006">
    <property type="entry name" value="Histone deacetylase 8"/>
    <property type="match status" value="1"/>
</dbReference>
<evidence type="ECO:0000256" key="7">
    <source>
        <dbReference type="ARBA" id="ARBA00022491"/>
    </source>
</evidence>
<evidence type="ECO:0000256" key="2">
    <source>
        <dbReference type="ARBA" id="ARBA00004123"/>
    </source>
</evidence>
<evidence type="ECO:0000256" key="20">
    <source>
        <dbReference type="PIRSR" id="PIRSR037913-3"/>
    </source>
</evidence>
<keyword evidence="7" id="KW-0678">Repressor</keyword>
<evidence type="ECO:0000256" key="3">
    <source>
        <dbReference type="ARBA" id="ARBA00004286"/>
    </source>
</evidence>
<keyword evidence="11 17" id="KW-0805">Transcription regulation</keyword>
<keyword evidence="13 17" id="KW-0539">Nucleus</keyword>
<evidence type="ECO:0000313" key="23">
    <source>
        <dbReference type="RefSeq" id="XP_031559610.1"/>
    </source>
</evidence>
<dbReference type="PIRSF" id="PIRSF037913">
    <property type="entry name" value="His_deacetylse_1"/>
    <property type="match status" value="1"/>
</dbReference>
<comment type="catalytic activity">
    <reaction evidence="16">
        <text>N(6)-acetyl-L-lysyl-[histone] + H2O = L-lysyl-[histone] + acetate</text>
        <dbReference type="Rhea" id="RHEA:58196"/>
        <dbReference type="Rhea" id="RHEA-COMP:9845"/>
        <dbReference type="Rhea" id="RHEA-COMP:11338"/>
        <dbReference type="ChEBI" id="CHEBI:15377"/>
        <dbReference type="ChEBI" id="CHEBI:29969"/>
        <dbReference type="ChEBI" id="CHEBI:30089"/>
        <dbReference type="ChEBI" id="CHEBI:61930"/>
        <dbReference type="EC" id="3.5.1.98"/>
    </reaction>
    <physiologicalReaction direction="left-to-right" evidence="16">
        <dbReference type="Rhea" id="RHEA:58197"/>
    </physiologicalReaction>
</comment>
<keyword evidence="8 20" id="KW-0479">Metal-binding</keyword>
<evidence type="ECO:0000256" key="14">
    <source>
        <dbReference type="ARBA" id="ARBA00049136"/>
    </source>
</evidence>
<dbReference type="Proteomes" id="UP000515163">
    <property type="component" value="Unplaced"/>
</dbReference>
<comment type="cofactor">
    <cofactor evidence="1">
        <name>a divalent metal cation</name>
        <dbReference type="ChEBI" id="CHEBI:60240"/>
    </cofactor>
</comment>
<dbReference type="GO" id="GO:0005634">
    <property type="term" value="C:nucleus"/>
    <property type="evidence" value="ECO:0007669"/>
    <property type="project" value="UniProtKB-SubCell"/>
</dbReference>
<dbReference type="Gene3D" id="3.40.800.20">
    <property type="entry name" value="Histone deacetylase domain"/>
    <property type="match status" value="1"/>
</dbReference>
<dbReference type="SUPFAM" id="SSF52768">
    <property type="entry name" value="Arginase/deacetylase"/>
    <property type="match status" value="1"/>
</dbReference>
<dbReference type="InterPro" id="IPR000286">
    <property type="entry name" value="HDACs"/>
</dbReference>
<comment type="catalytic activity">
    <reaction evidence="15">
        <text>N(6)-(2E)-butenoyl-L-lysyl-[protein] + H2O = (2E)-2-butenoate + L-lysyl-[protein]</text>
        <dbReference type="Rhea" id="RHEA:69172"/>
        <dbReference type="Rhea" id="RHEA-COMP:9752"/>
        <dbReference type="Rhea" id="RHEA-COMP:13707"/>
        <dbReference type="ChEBI" id="CHEBI:15377"/>
        <dbReference type="ChEBI" id="CHEBI:29969"/>
        <dbReference type="ChEBI" id="CHEBI:35899"/>
        <dbReference type="ChEBI" id="CHEBI:137954"/>
    </reaction>
    <physiologicalReaction direction="left-to-right" evidence="15">
        <dbReference type="Rhea" id="RHEA:69173"/>
    </physiologicalReaction>
</comment>
<keyword evidence="6" id="KW-0963">Cytoplasm</keyword>
<feature type="active site" description="Proton acceptor" evidence="18">
    <location>
        <position position="145"/>
    </location>
</feature>
<dbReference type="AlphaFoldDB" id="A0A6P8I495"/>
<evidence type="ECO:0000256" key="15">
    <source>
        <dbReference type="ARBA" id="ARBA00049193"/>
    </source>
</evidence>
<dbReference type="GO" id="GO:0005694">
    <property type="term" value="C:chromosome"/>
    <property type="evidence" value="ECO:0007669"/>
    <property type="project" value="UniProtKB-SubCell"/>
</dbReference>
<keyword evidence="12 17" id="KW-0804">Transcription</keyword>
<dbReference type="PANTHER" id="PTHR10625">
    <property type="entry name" value="HISTONE DEACETYLASE HDAC1-RELATED"/>
    <property type="match status" value="1"/>
</dbReference>
<evidence type="ECO:0000256" key="10">
    <source>
        <dbReference type="ARBA" id="ARBA00022853"/>
    </source>
</evidence>
<reference evidence="23" key="1">
    <citation type="submission" date="2025-08" db="UniProtKB">
        <authorList>
            <consortium name="RefSeq"/>
        </authorList>
    </citation>
    <scope>IDENTIFICATION</scope>
    <source>
        <tissue evidence="23">Tentacle</tissue>
    </source>
</reference>
<evidence type="ECO:0000259" key="21">
    <source>
        <dbReference type="Pfam" id="PF00850"/>
    </source>
</evidence>
<evidence type="ECO:0000256" key="19">
    <source>
        <dbReference type="PIRSR" id="PIRSR037913-2"/>
    </source>
</evidence>
<feature type="unsure residue" description="D or N" evidence="23">
    <location>
        <position position="309"/>
    </location>
</feature>
<evidence type="ECO:0000256" key="9">
    <source>
        <dbReference type="ARBA" id="ARBA00022801"/>
    </source>
</evidence>
<dbReference type="EC" id="3.5.1.98" evidence="17"/>
<evidence type="ECO:0000256" key="6">
    <source>
        <dbReference type="ARBA" id="ARBA00022490"/>
    </source>
</evidence>
<dbReference type="PRINTS" id="PR01270">
    <property type="entry name" value="HDASUPER"/>
</dbReference>
<feature type="binding site" evidence="19">
    <location>
        <position position="153"/>
    </location>
    <ligand>
        <name>substrate</name>
    </ligand>
</feature>
<proteinExistence type="inferred from homology"/>
<keyword evidence="9 17" id="KW-0378">Hydrolase</keyword>
<dbReference type="InterPro" id="IPR023696">
    <property type="entry name" value="Ureohydrolase_dom_sf"/>
</dbReference>
<dbReference type="Pfam" id="PF00850">
    <property type="entry name" value="Hist_deacetyl"/>
    <property type="match status" value="1"/>
</dbReference>
<evidence type="ECO:0000256" key="4">
    <source>
        <dbReference type="ARBA" id="ARBA00004496"/>
    </source>
</evidence>
<sequence>MASSDEDEGVLAIKHRKVAFVHSEDYVNLCDKLPKVQGRASLTTSLIEAYGLLEDRNISIIPPKRASINELTGFHSNEYIECLKNYSDLDDEDEINQFGLGYDCPMFEDVFKTISAIAGGTIVAAEALKSGQANVAINWQGGWHHAQRDEAAGFCYVNDIVLGILKLREKFNRVLYVDLDLHHGDGVEDAFSFTPRVMTVSFHKYASGFFPGSGCCNQVGRGKGRYYSLNVALNDGITDRPFVEVFNRVMAKVQSKYKPDAIVCQCGVDTLAGDPMASFNLTQFGVGRCVKNLLSWGIPTLLLGGGGYDMTNTARCWTYLTSVVLGRLLPNDIPEHEHFLAYGPSYQLAVTTGPQPDLNSNEDLKNAIKKALGNLQNIQ</sequence>
<dbReference type="GO" id="GO:0031507">
    <property type="term" value="P:heterochromatin formation"/>
    <property type="evidence" value="ECO:0007669"/>
    <property type="project" value="TreeGrafter"/>
</dbReference>
<dbReference type="OrthoDB" id="73273at2759"/>
<dbReference type="PANTHER" id="PTHR10625:SF14">
    <property type="entry name" value="HISTONE DEACETYLASE 8"/>
    <property type="match status" value="1"/>
</dbReference>
<keyword evidence="22" id="KW-1185">Reference proteome</keyword>
<feature type="binding site" evidence="19">
    <location>
        <position position="308"/>
    </location>
    <ligand>
        <name>substrate</name>
    </ligand>
</feature>
<keyword evidence="5" id="KW-0158">Chromosome</keyword>
<evidence type="ECO:0000256" key="13">
    <source>
        <dbReference type="ARBA" id="ARBA00023242"/>
    </source>
</evidence>
<comment type="subcellular location">
    <subcellularLocation>
        <location evidence="3">Chromosome</location>
    </subcellularLocation>
    <subcellularLocation>
        <location evidence="4">Cytoplasm</location>
    </subcellularLocation>
    <subcellularLocation>
        <location evidence="2 17">Nucleus</location>
    </subcellularLocation>
</comment>
<evidence type="ECO:0000256" key="16">
    <source>
        <dbReference type="ARBA" id="ARBA00049416"/>
    </source>
</evidence>
<dbReference type="InterPro" id="IPR037138">
    <property type="entry name" value="His_deacetylse_dom_sf"/>
</dbReference>
<dbReference type="InterPro" id="IPR023801">
    <property type="entry name" value="His_deacetylse_dom"/>
</dbReference>
<comment type="similarity">
    <text evidence="17">Belongs to the histone deacetylase family. HD Type 1 subfamily.</text>
</comment>
<accession>A0A6P8I495</accession>